<dbReference type="SMART" id="SM00353">
    <property type="entry name" value="HLH"/>
    <property type="match status" value="1"/>
</dbReference>
<name>T1F5K1_HELRO</name>
<dbReference type="Pfam" id="PF00010">
    <property type="entry name" value="HLH"/>
    <property type="match status" value="1"/>
</dbReference>
<evidence type="ECO:0000256" key="2">
    <source>
        <dbReference type="ARBA" id="ARBA00023015"/>
    </source>
</evidence>
<organism evidence="8 9">
    <name type="scientific">Helobdella robusta</name>
    <name type="common">Californian leech</name>
    <dbReference type="NCBI Taxonomy" id="6412"/>
    <lineage>
        <taxon>Eukaryota</taxon>
        <taxon>Metazoa</taxon>
        <taxon>Spiralia</taxon>
        <taxon>Lophotrochozoa</taxon>
        <taxon>Annelida</taxon>
        <taxon>Clitellata</taxon>
        <taxon>Hirudinea</taxon>
        <taxon>Rhynchobdellida</taxon>
        <taxon>Glossiphoniidae</taxon>
        <taxon>Helobdella</taxon>
    </lineage>
</organism>
<proteinExistence type="predicted"/>
<keyword evidence="2" id="KW-0805">Transcription regulation</keyword>
<dbReference type="GO" id="GO:0006357">
    <property type="term" value="P:regulation of transcription by RNA polymerase II"/>
    <property type="evidence" value="ECO:0000318"/>
    <property type="project" value="GO_Central"/>
</dbReference>
<dbReference type="GO" id="GO:0000978">
    <property type="term" value="F:RNA polymerase II cis-regulatory region sequence-specific DNA binding"/>
    <property type="evidence" value="ECO:0000318"/>
    <property type="project" value="GO_Central"/>
</dbReference>
<evidence type="ECO:0000313" key="8">
    <source>
        <dbReference type="EnsemblMetazoa" id="HelroP172587"/>
    </source>
</evidence>
<dbReference type="PANTHER" id="PTHR10985">
    <property type="entry name" value="BASIC HELIX-LOOP-HELIX TRANSCRIPTION FACTOR, HES-RELATED"/>
    <property type="match status" value="1"/>
</dbReference>
<dbReference type="EMBL" id="AMQM01004282">
    <property type="status" value="NOT_ANNOTATED_CDS"/>
    <property type="molecule type" value="Genomic_DNA"/>
</dbReference>
<evidence type="ECO:0000256" key="3">
    <source>
        <dbReference type="ARBA" id="ARBA00023163"/>
    </source>
</evidence>
<evidence type="ECO:0000256" key="5">
    <source>
        <dbReference type="SAM" id="MobiDB-lite"/>
    </source>
</evidence>
<dbReference type="OrthoDB" id="6085656at2759"/>
<dbReference type="GeneID" id="20204100"/>
<dbReference type="InParanoid" id="T1F5K1"/>
<dbReference type="Proteomes" id="UP000015101">
    <property type="component" value="Unassembled WGS sequence"/>
</dbReference>
<dbReference type="AlphaFoldDB" id="T1F5K1"/>
<dbReference type="CTD" id="20204100"/>
<dbReference type="HOGENOM" id="CLU_720188_0_0_1"/>
<accession>T1F5K1</accession>
<dbReference type="InterPro" id="IPR050370">
    <property type="entry name" value="HES_HEY"/>
</dbReference>
<dbReference type="InterPro" id="IPR011598">
    <property type="entry name" value="bHLH_dom"/>
</dbReference>
<evidence type="ECO:0000259" key="6">
    <source>
        <dbReference type="PROSITE" id="PS50888"/>
    </source>
</evidence>
<sequence>MKPRINIENMNNTTTNNNTTTSHNNTPDSGYMESSPTRLKNEKRKMRKVVVERVRRERMDRCLHQLEDILIQSNALSTRSSSSSFSNGSHLEKADILELTVDHVRNLKKMLQEEMSRGYKACLQQVIAYMEQHHHPTQQTDGVPKDASKMNELVAFLLRNMDSVLQSLNGSKEQMETTNCNDAHTNINNNVAAVPYLSQPNHNNSNEHIPTTTTNHTAMTTGNFPLHNNITHNNNNNINVNEQNNHNSSRNKTSTPSHMRSARASTHPYNVPSQQQPQRQHRHNQFVQQRHQQTFQHQQQQDNYIHYLASCSPLAYISSSLSSQMSPIYPYPMVTSLKYDNDDDEEADVGVEVNDDDDDDVDDADRKLQAGQNMKLDKCVWRPF</sequence>
<dbReference type="GO" id="GO:0046983">
    <property type="term" value="F:protein dimerization activity"/>
    <property type="evidence" value="ECO:0007669"/>
    <property type="project" value="InterPro"/>
</dbReference>
<reference evidence="7 9" key="2">
    <citation type="journal article" date="2013" name="Nature">
        <title>Insights into bilaterian evolution from three spiralian genomes.</title>
        <authorList>
            <person name="Simakov O."/>
            <person name="Marletaz F."/>
            <person name="Cho S.J."/>
            <person name="Edsinger-Gonzales E."/>
            <person name="Havlak P."/>
            <person name="Hellsten U."/>
            <person name="Kuo D.H."/>
            <person name="Larsson T."/>
            <person name="Lv J."/>
            <person name="Arendt D."/>
            <person name="Savage R."/>
            <person name="Osoegawa K."/>
            <person name="de Jong P."/>
            <person name="Grimwood J."/>
            <person name="Chapman J.A."/>
            <person name="Shapiro H."/>
            <person name="Aerts A."/>
            <person name="Otillar R.P."/>
            <person name="Terry A.Y."/>
            <person name="Boore J.L."/>
            <person name="Grigoriev I.V."/>
            <person name="Lindberg D.R."/>
            <person name="Seaver E.C."/>
            <person name="Weisblat D.A."/>
            <person name="Putnam N.H."/>
            <person name="Rokhsar D.S."/>
        </authorList>
    </citation>
    <scope>NUCLEOTIDE SEQUENCE</scope>
</reference>
<keyword evidence="4" id="KW-0539">Nucleus</keyword>
<evidence type="ECO:0000313" key="7">
    <source>
        <dbReference type="EMBL" id="ESO04231.1"/>
    </source>
</evidence>
<keyword evidence="9" id="KW-1185">Reference proteome</keyword>
<feature type="compositionally biased region" description="Low complexity" evidence="5">
    <location>
        <begin position="11"/>
        <end position="26"/>
    </location>
</feature>
<dbReference type="Gene3D" id="4.10.280.10">
    <property type="entry name" value="Helix-loop-helix DNA-binding domain"/>
    <property type="match status" value="1"/>
</dbReference>
<dbReference type="GO" id="GO:0000981">
    <property type="term" value="F:DNA-binding transcription factor activity, RNA polymerase II-specific"/>
    <property type="evidence" value="ECO:0000318"/>
    <property type="project" value="GO_Central"/>
</dbReference>
<feature type="compositionally biased region" description="Polar residues" evidence="5">
    <location>
        <begin position="252"/>
        <end position="273"/>
    </location>
</feature>
<gene>
    <name evidence="8" type="primary">20204100</name>
    <name evidence="7" type="ORF">HELRODRAFT_172587</name>
</gene>
<keyword evidence="3" id="KW-0804">Transcription</keyword>
<feature type="region of interest" description="Disordered" evidence="5">
    <location>
        <begin position="1"/>
        <end position="44"/>
    </location>
</feature>
<evidence type="ECO:0000256" key="1">
    <source>
        <dbReference type="ARBA" id="ARBA00004123"/>
    </source>
</evidence>
<comment type="subcellular location">
    <subcellularLocation>
        <location evidence="1">Nucleus</location>
    </subcellularLocation>
</comment>
<dbReference type="SUPFAM" id="SSF47459">
    <property type="entry name" value="HLH, helix-loop-helix DNA-binding domain"/>
    <property type="match status" value="1"/>
</dbReference>
<protein>
    <recommendedName>
        <fullName evidence="6">BHLH domain-containing protein</fullName>
    </recommendedName>
</protein>
<reference evidence="9" key="1">
    <citation type="submission" date="2012-12" db="EMBL/GenBank/DDBJ databases">
        <authorList>
            <person name="Hellsten U."/>
            <person name="Grimwood J."/>
            <person name="Chapman J.A."/>
            <person name="Shapiro H."/>
            <person name="Aerts A."/>
            <person name="Otillar R.P."/>
            <person name="Terry A.Y."/>
            <person name="Boore J.L."/>
            <person name="Simakov O."/>
            <person name="Marletaz F."/>
            <person name="Cho S.-J."/>
            <person name="Edsinger-Gonzales E."/>
            <person name="Havlak P."/>
            <person name="Kuo D.-H."/>
            <person name="Larsson T."/>
            <person name="Lv J."/>
            <person name="Arendt D."/>
            <person name="Savage R."/>
            <person name="Osoegawa K."/>
            <person name="de Jong P."/>
            <person name="Lindberg D.R."/>
            <person name="Seaver E.C."/>
            <person name="Weisblat D.A."/>
            <person name="Putnam N.H."/>
            <person name="Grigoriev I.V."/>
            <person name="Rokhsar D.S."/>
        </authorList>
    </citation>
    <scope>NUCLEOTIDE SEQUENCE</scope>
</reference>
<evidence type="ECO:0000256" key="4">
    <source>
        <dbReference type="ARBA" id="ARBA00023242"/>
    </source>
</evidence>
<dbReference type="EMBL" id="KB096502">
    <property type="protein sequence ID" value="ESO04231.1"/>
    <property type="molecule type" value="Genomic_DNA"/>
</dbReference>
<dbReference type="RefSeq" id="XP_009017500.1">
    <property type="nucleotide sequence ID" value="XM_009019252.1"/>
</dbReference>
<feature type="compositionally biased region" description="Low complexity" evidence="5">
    <location>
        <begin position="230"/>
        <end position="251"/>
    </location>
</feature>
<feature type="domain" description="BHLH" evidence="6">
    <location>
        <begin position="43"/>
        <end position="107"/>
    </location>
</feature>
<dbReference type="KEGG" id="hro:HELRODRAFT_172587"/>
<evidence type="ECO:0000313" key="9">
    <source>
        <dbReference type="Proteomes" id="UP000015101"/>
    </source>
</evidence>
<dbReference type="GO" id="GO:0050767">
    <property type="term" value="P:regulation of neurogenesis"/>
    <property type="evidence" value="ECO:0000318"/>
    <property type="project" value="GO_Central"/>
</dbReference>
<dbReference type="GO" id="GO:0005634">
    <property type="term" value="C:nucleus"/>
    <property type="evidence" value="ECO:0000318"/>
    <property type="project" value="GO_Central"/>
</dbReference>
<dbReference type="EnsemblMetazoa" id="HelroT172587">
    <property type="protein sequence ID" value="HelroP172587"/>
    <property type="gene ID" value="HelroG172587"/>
</dbReference>
<dbReference type="GO" id="GO:0009952">
    <property type="term" value="P:anterior/posterior pattern specification"/>
    <property type="evidence" value="ECO:0000318"/>
    <property type="project" value="GO_Central"/>
</dbReference>
<feature type="compositionally biased region" description="Low complexity" evidence="5">
    <location>
        <begin position="285"/>
        <end position="298"/>
    </location>
</feature>
<reference evidence="8" key="3">
    <citation type="submission" date="2015-06" db="UniProtKB">
        <authorList>
            <consortium name="EnsemblMetazoa"/>
        </authorList>
    </citation>
    <scope>IDENTIFICATION</scope>
</reference>
<feature type="region of interest" description="Disordered" evidence="5">
    <location>
        <begin position="230"/>
        <end position="298"/>
    </location>
</feature>
<dbReference type="PROSITE" id="PS50888">
    <property type="entry name" value="BHLH"/>
    <property type="match status" value="1"/>
</dbReference>
<dbReference type="InterPro" id="IPR036638">
    <property type="entry name" value="HLH_DNA-bd_sf"/>
</dbReference>